<feature type="region of interest" description="Disordered" evidence="6">
    <location>
        <begin position="480"/>
        <end position="499"/>
    </location>
</feature>
<evidence type="ECO:0000256" key="4">
    <source>
        <dbReference type="ARBA" id="ARBA00023015"/>
    </source>
</evidence>
<feature type="domain" description="C2H2-type" evidence="7">
    <location>
        <begin position="112"/>
        <end position="134"/>
    </location>
</feature>
<dbReference type="InterPro" id="IPR011011">
    <property type="entry name" value="Znf_FYVE_PHD"/>
</dbReference>
<dbReference type="SUPFAM" id="SSF57903">
    <property type="entry name" value="FYVE/PHD zinc finger"/>
    <property type="match status" value="1"/>
</dbReference>
<evidence type="ECO:0000313" key="8">
    <source>
        <dbReference type="EMBL" id="QCD94651.1"/>
    </source>
</evidence>
<organism evidence="8 9">
    <name type="scientific">Vigna unguiculata</name>
    <name type="common">Cowpea</name>
    <dbReference type="NCBI Taxonomy" id="3917"/>
    <lineage>
        <taxon>Eukaryota</taxon>
        <taxon>Viridiplantae</taxon>
        <taxon>Streptophyta</taxon>
        <taxon>Embryophyta</taxon>
        <taxon>Tracheophyta</taxon>
        <taxon>Spermatophyta</taxon>
        <taxon>Magnoliopsida</taxon>
        <taxon>eudicotyledons</taxon>
        <taxon>Gunneridae</taxon>
        <taxon>Pentapetalae</taxon>
        <taxon>rosids</taxon>
        <taxon>fabids</taxon>
        <taxon>Fabales</taxon>
        <taxon>Fabaceae</taxon>
        <taxon>Papilionoideae</taxon>
        <taxon>50 kb inversion clade</taxon>
        <taxon>NPAAA clade</taxon>
        <taxon>indigoferoid/millettioid clade</taxon>
        <taxon>Phaseoleae</taxon>
        <taxon>Vigna</taxon>
    </lineage>
</organism>
<dbReference type="GO" id="GO:0140566">
    <property type="term" value="F:histone reader activity"/>
    <property type="evidence" value="ECO:0007669"/>
    <property type="project" value="InterPro"/>
</dbReference>
<dbReference type="InterPro" id="IPR013087">
    <property type="entry name" value="Znf_C2H2_type"/>
</dbReference>
<dbReference type="GO" id="GO:0034244">
    <property type="term" value="P:negative regulation of transcription elongation by RNA polymerase II"/>
    <property type="evidence" value="ECO:0007669"/>
    <property type="project" value="InterPro"/>
</dbReference>
<dbReference type="Pfam" id="PF12874">
    <property type="entry name" value="zf-met"/>
    <property type="match status" value="1"/>
</dbReference>
<dbReference type="SMART" id="SM00451">
    <property type="entry name" value="ZnF_U1"/>
    <property type="match status" value="2"/>
</dbReference>
<proteinExistence type="predicted"/>
<gene>
    <name evidence="8" type="ORF">DEO72_LG5g2736</name>
</gene>
<feature type="compositionally biased region" description="Basic and acidic residues" evidence="6">
    <location>
        <begin position="255"/>
        <end position="268"/>
    </location>
</feature>
<sequence>MSKEVCALEIVVFLAKLALHSTMRKRITMNGRFPNGNNWNDISFRDCGQNQFNYYGQVPHHGWDFHYGGGTYVPHNGWDLRSAGGTYVPHHTPEPTIPALGPLHRPQPRLYCKICEVKLYSYKSMEEHNRGKKHQGMLKRREETDTRIISNGQIPNSQVDLAGQPKRILKSGENGRVEIKEISEATVAKHKNYVRKDKGVTPEVPAEGKPRDNTSTQGGVKPEVPAQGKLRDNTSAQSHNLKRKIGGAKTAKYMKTNDGERRPMESSKLDTNSLSASVESPIQIPALAPHPAVTSHAMAPSPVEGTSFKFVHQQILAFQTQVLEGKEYHEIPDPTVKTRNHPHASSYSNINTQPKVVTSDSAAKVIKPSKTGYCKICEVQLSPHFRMKELELHKKGKRHQRMLRHRRELKRQQRLGSPKSSNGKISNVHKNLVVQSKKVQITEIKQHMLKDMSSEASISEQKSYLQTVMRLTSEFAAKGPEMKPTDNSGGQNHGFIKTGKHITKNDGVRRPMESSKVNINSQLESVESPVQNSIPVLAALPEPVASHIIAPTLLLESSLEPQIQHISSSEAPVLEGNEHYEIENRNVEVTDQPLAPADNIKILTEDMGSDFSAMAIVPSEGFMTSQVFAPSLDVASNFEPQTQHVLQTSVLESKEHHDIQNLASKTNYQPTTSARSSSELQIQHVLPIETESQLSKRTTDSQSQNFVDEKNNQLVPSVLAEFSSPSCLHAIDHSADGCSNHEQKMDIITHQSGTTQRSQLAVCLKCGDVGFRETLVFCKKCQIYAIHRYCLDGPVIFTADVNWFCDCESEVVDTSAKNVSLNSADISSQNSRDKVKNKQGQQNIEAKTMALLSDNHSLSQCSNNTEKEKFGKECQPAPIDEANNTEGSMILTVPHPIADPVWRGRLYLSCPGIHTVIGLLAHMSTLACSKVMEETKLFPDVLCPDLLSRTAVWPKSFMNCGPNDDSIALYFFPDTESVERSYDKLVDHMMSGDLAIRAVVENADLLIFPSALLPIQCRRFQEKYYLWGVFRAKKKTSHNTNDAVCGEVTSGHKPLTLKKQSQPKTLRTYH</sequence>
<protein>
    <recommendedName>
        <fullName evidence="7">C2H2-type domain-containing protein</fullName>
    </recommendedName>
</protein>
<evidence type="ECO:0000256" key="1">
    <source>
        <dbReference type="ARBA" id="ARBA00022723"/>
    </source>
</evidence>
<dbReference type="PANTHER" id="PTHR33304">
    <property type="match status" value="1"/>
</dbReference>
<dbReference type="PANTHER" id="PTHR33304:SF18">
    <property type="entry name" value="CHROMATIN REGULATOR PHD FAMILY-RELATED"/>
    <property type="match status" value="1"/>
</dbReference>
<dbReference type="AlphaFoldDB" id="A0A4D6M263"/>
<dbReference type="Pfam" id="PF23121">
    <property type="entry name" value="SPOC_AIPP2"/>
    <property type="match status" value="1"/>
</dbReference>
<keyword evidence="1" id="KW-0479">Metal-binding</keyword>
<reference evidence="8 9" key="1">
    <citation type="submission" date="2019-04" db="EMBL/GenBank/DDBJ databases">
        <title>An improved genome assembly and genetic linkage map for asparagus bean, Vigna unguiculata ssp. sesquipedialis.</title>
        <authorList>
            <person name="Xia Q."/>
            <person name="Zhang R."/>
            <person name="Dong Y."/>
        </authorList>
    </citation>
    <scope>NUCLEOTIDE SEQUENCE [LARGE SCALE GENOMIC DNA]</scope>
    <source>
        <tissue evidence="8">Leaf</tissue>
    </source>
</reference>
<keyword evidence="3" id="KW-0862">Zinc</keyword>
<dbReference type="InterPro" id="IPR013083">
    <property type="entry name" value="Znf_RING/FYVE/PHD"/>
</dbReference>
<dbReference type="GO" id="GO:0008270">
    <property type="term" value="F:zinc ion binding"/>
    <property type="evidence" value="ECO:0007669"/>
    <property type="project" value="UniProtKB-KW"/>
</dbReference>
<evidence type="ECO:0000313" key="9">
    <source>
        <dbReference type="Proteomes" id="UP000501690"/>
    </source>
</evidence>
<accession>A0A4D6M263</accession>
<keyword evidence="9" id="KW-1185">Reference proteome</keyword>
<dbReference type="InterPro" id="IPR036236">
    <property type="entry name" value="Znf_C2H2_sf"/>
</dbReference>
<dbReference type="SUPFAM" id="SSF57667">
    <property type="entry name" value="beta-beta-alpha zinc fingers"/>
    <property type="match status" value="1"/>
</dbReference>
<evidence type="ECO:0000259" key="7">
    <source>
        <dbReference type="PROSITE" id="PS00028"/>
    </source>
</evidence>
<dbReference type="InterPro" id="IPR049914">
    <property type="entry name" value="PHD1-3/5-6"/>
</dbReference>
<dbReference type="EMBL" id="CP039349">
    <property type="protein sequence ID" value="QCD94651.1"/>
    <property type="molecule type" value="Genomic_DNA"/>
</dbReference>
<keyword evidence="4" id="KW-0805">Transcription regulation</keyword>
<evidence type="ECO:0000256" key="3">
    <source>
        <dbReference type="ARBA" id="ARBA00022833"/>
    </source>
</evidence>
<dbReference type="Gene3D" id="3.30.40.10">
    <property type="entry name" value="Zinc/RING finger domain, C3HC4 (zinc finger)"/>
    <property type="match status" value="1"/>
</dbReference>
<name>A0A4D6M263_VIGUN</name>
<evidence type="ECO:0000256" key="2">
    <source>
        <dbReference type="ARBA" id="ARBA00022771"/>
    </source>
</evidence>
<dbReference type="Proteomes" id="UP000501690">
    <property type="component" value="Linkage Group LG5"/>
</dbReference>
<dbReference type="Gene3D" id="3.30.160.60">
    <property type="entry name" value="Classic Zinc Finger"/>
    <property type="match status" value="1"/>
</dbReference>
<dbReference type="PROSITE" id="PS00028">
    <property type="entry name" value="ZINC_FINGER_C2H2_1"/>
    <property type="match status" value="1"/>
</dbReference>
<keyword evidence="2" id="KW-0863">Zinc-finger</keyword>
<dbReference type="InterPro" id="IPR056280">
    <property type="entry name" value="AIPP2-like_SPOC"/>
</dbReference>
<keyword evidence="5" id="KW-0804">Transcription</keyword>
<dbReference type="InterPro" id="IPR003604">
    <property type="entry name" value="Matrin/U1-like-C_Znf_C2H2"/>
</dbReference>
<feature type="region of interest" description="Disordered" evidence="6">
    <location>
        <begin position="193"/>
        <end position="271"/>
    </location>
</feature>
<evidence type="ECO:0000256" key="6">
    <source>
        <dbReference type="SAM" id="MobiDB-lite"/>
    </source>
</evidence>
<feature type="compositionally biased region" description="Basic and acidic residues" evidence="6">
    <location>
        <begin position="194"/>
        <end position="212"/>
    </location>
</feature>
<dbReference type="GO" id="GO:0003676">
    <property type="term" value="F:nucleic acid binding"/>
    <property type="evidence" value="ECO:0007669"/>
    <property type="project" value="InterPro"/>
</dbReference>
<evidence type="ECO:0000256" key="5">
    <source>
        <dbReference type="ARBA" id="ARBA00023163"/>
    </source>
</evidence>